<evidence type="ECO:0000259" key="7">
    <source>
        <dbReference type="PROSITE" id="PS51379"/>
    </source>
</evidence>
<reference evidence="8 9" key="1">
    <citation type="submission" date="2015-09" db="EMBL/GenBank/DDBJ databases">
        <authorList>
            <consortium name="Pathogen Informatics"/>
        </authorList>
    </citation>
    <scope>NUCLEOTIDE SEQUENCE [LARGE SCALE GENOMIC DNA]</scope>
    <source>
        <strain evidence="8 9">2789STDY5608850</strain>
    </source>
</reference>
<evidence type="ECO:0000313" key="8">
    <source>
        <dbReference type="EMBL" id="CUO91995.1"/>
    </source>
</evidence>
<keyword evidence="5" id="KW-0408">Iron</keyword>
<evidence type="ECO:0000256" key="4">
    <source>
        <dbReference type="ARBA" id="ARBA00022737"/>
    </source>
</evidence>
<dbReference type="EMBL" id="CYZE01000014">
    <property type="protein sequence ID" value="CUO91995.1"/>
    <property type="molecule type" value="Genomic_DNA"/>
</dbReference>
<dbReference type="GO" id="GO:0046872">
    <property type="term" value="F:metal ion binding"/>
    <property type="evidence" value="ECO:0007669"/>
    <property type="project" value="UniProtKB-KW"/>
</dbReference>
<evidence type="ECO:0000256" key="3">
    <source>
        <dbReference type="ARBA" id="ARBA00022723"/>
    </source>
</evidence>
<dbReference type="GO" id="GO:0051539">
    <property type="term" value="F:4 iron, 4 sulfur cluster binding"/>
    <property type="evidence" value="ECO:0007669"/>
    <property type="project" value="UniProtKB-KW"/>
</dbReference>
<keyword evidence="6" id="KW-0411">Iron-sulfur</keyword>
<feature type="domain" description="4Fe-4S ferredoxin-type" evidence="7">
    <location>
        <begin position="27"/>
        <end position="56"/>
    </location>
</feature>
<dbReference type="PROSITE" id="PS51379">
    <property type="entry name" value="4FE4S_FER_2"/>
    <property type="match status" value="2"/>
</dbReference>
<evidence type="ECO:0000256" key="5">
    <source>
        <dbReference type="ARBA" id="ARBA00023004"/>
    </source>
</evidence>
<dbReference type="PANTHER" id="PTHR43724:SF1">
    <property type="entry name" value="PYRUVATE SYNTHASE SUBUNIT PORD"/>
    <property type="match status" value="1"/>
</dbReference>
<dbReference type="InterPro" id="IPR017900">
    <property type="entry name" value="4Fe4S_Fe_S_CS"/>
</dbReference>
<evidence type="ECO:0000256" key="2">
    <source>
        <dbReference type="ARBA" id="ARBA00022485"/>
    </source>
</evidence>
<dbReference type="Pfam" id="PF14697">
    <property type="entry name" value="Fer4_21"/>
    <property type="match status" value="1"/>
</dbReference>
<dbReference type="Proteomes" id="UP000095651">
    <property type="component" value="Unassembled WGS sequence"/>
</dbReference>
<dbReference type="GO" id="GO:0016625">
    <property type="term" value="F:oxidoreductase activity, acting on the aldehyde or oxo group of donors, iron-sulfur protein as acceptor"/>
    <property type="evidence" value="ECO:0007669"/>
    <property type="project" value="InterPro"/>
</dbReference>
<accession>A0A174J476</accession>
<keyword evidence="3" id="KW-0479">Metal-binding</keyword>
<dbReference type="NCBIfam" id="TIGR02179">
    <property type="entry name" value="PorD_KorD"/>
    <property type="match status" value="1"/>
</dbReference>
<protein>
    <submittedName>
        <fullName evidence="8">Iron-sulfur protein</fullName>
    </submittedName>
</protein>
<sequence>MKLERFRAEGPIATVFGAVNTGSWRQEYPTVDYEACIKCGTCQRYCPVDAITIRADQEECVVFAWDFCKGCGICANECPKTCIKMVPVGGER</sequence>
<name>A0A174J476_9FIRM</name>
<keyword evidence="4" id="KW-0677">Repeat</keyword>
<feature type="domain" description="4Fe-4S ferredoxin-type" evidence="7">
    <location>
        <begin position="59"/>
        <end position="88"/>
    </location>
</feature>
<gene>
    <name evidence="8" type="primary">porD</name>
    <name evidence="8" type="ORF">ERS852407_04402</name>
</gene>
<dbReference type="PROSITE" id="PS00198">
    <property type="entry name" value="4FE4S_FER_1"/>
    <property type="match status" value="2"/>
</dbReference>
<dbReference type="SUPFAM" id="SSF54862">
    <property type="entry name" value="4Fe-4S ferredoxins"/>
    <property type="match status" value="1"/>
</dbReference>
<organism evidence="8 9">
    <name type="scientific">Hungatella hathewayi</name>
    <dbReference type="NCBI Taxonomy" id="154046"/>
    <lineage>
        <taxon>Bacteria</taxon>
        <taxon>Bacillati</taxon>
        <taxon>Bacillota</taxon>
        <taxon>Clostridia</taxon>
        <taxon>Lachnospirales</taxon>
        <taxon>Lachnospiraceae</taxon>
        <taxon>Hungatella</taxon>
    </lineage>
</organism>
<dbReference type="InterPro" id="IPR011898">
    <property type="entry name" value="PorD_KorD"/>
</dbReference>
<dbReference type="RefSeq" id="WP_055658384.1">
    <property type="nucleotide sequence ID" value="NZ_CABIXC010000014.1"/>
</dbReference>
<comment type="cofactor">
    <cofactor evidence="1">
        <name>[4Fe-4S] cluster</name>
        <dbReference type="ChEBI" id="CHEBI:49883"/>
    </cofactor>
</comment>
<evidence type="ECO:0000256" key="6">
    <source>
        <dbReference type="ARBA" id="ARBA00023014"/>
    </source>
</evidence>
<dbReference type="PANTHER" id="PTHR43724">
    <property type="entry name" value="PYRUVATE SYNTHASE SUBUNIT PORD"/>
    <property type="match status" value="1"/>
</dbReference>
<dbReference type="InterPro" id="IPR017896">
    <property type="entry name" value="4Fe4S_Fe-S-bd"/>
</dbReference>
<evidence type="ECO:0000313" key="9">
    <source>
        <dbReference type="Proteomes" id="UP000095651"/>
    </source>
</evidence>
<dbReference type="AlphaFoldDB" id="A0A174J476"/>
<keyword evidence="2" id="KW-0004">4Fe-4S</keyword>
<proteinExistence type="predicted"/>
<evidence type="ECO:0000256" key="1">
    <source>
        <dbReference type="ARBA" id="ARBA00001966"/>
    </source>
</evidence>
<dbReference type="Gene3D" id="3.30.70.20">
    <property type="match status" value="1"/>
</dbReference>